<dbReference type="Gene3D" id="3.30.300.210">
    <property type="entry name" value="Nutrient germinant receptor protein C, domain 3"/>
    <property type="match status" value="1"/>
</dbReference>
<evidence type="ECO:0000256" key="5">
    <source>
        <dbReference type="ARBA" id="ARBA00023136"/>
    </source>
</evidence>
<keyword evidence="6" id="KW-0564">Palmitate</keyword>
<dbReference type="PANTHER" id="PTHR35789:SF1">
    <property type="entry name" value="SPORE GERMINATION PROTEIN B3"/>
    <property type="match status" value="1"/>
</dbReference>
<keyword evidence="4" id="KW-0732">Signal</keyword>
<sequence length="378" mass="42629">MKAWSIVLLASVVLLIVPGCWGRSELKDVAIVTGVGIDQKGNKYEVTTETLKLGPEQQTKIVSAIVRSAMGTTIFEAIRDLIITLGKRQVWQHVDAFIIGEKTAESGITPVTDFMLRDHEPRFRMNILIAKGTAKDILSMKPEAGKVNGTLIKNALEEQSSLSKAPQVQLYQFGQMFIERYQDPYIPMVRKGKQGFEIYGTAIFKRDKMVGQLTPNETRGLLRVLGKLNGGIQVLKLNTKGSTKPAYISIEIKKSKAGMKVKFEHRTPKIEVNIQETGFIGDISHPINHQQIDQKLLNRIEKLYADSIKKEAEQVIAKIQKKYKSNALGFAGLINRADKRYWQQHKDEWEDLYPRIKVVVNVKTNIPENGLIRDNVGY</sequence>
<dbReference type="EMBL" id="JAYJLD010000019">
    <property type="protein sequence ID" value="MEB3102563.1"/>
    <property type="molecule type" value="Genomic_DNA"/>
</dbReference>
<feature type="domain" description="Spore germination GerAC-like C-terminal" evidence="8">
    <location>
        <begin position="200"/>
        <end position="370"/>
    </location>
</feature>
<dbReference type="NCBIfam" id="TIGR02887">
    <property type="entry name" value="spore_ger_x_C"/>
    <property type="match status" value="1"/>
</dbReference>
<dbReference type="Pfam" id="PF05504">
    <property type="entry name" value="Spore_GerAC"/>
    <property type="match status" value="1"/>
</dbReference>
<dbReference type="InterPro" id="IPR008844">
    <property type="entry name" value="Spore_GerAC-like"/>
</dbReference>
<keyword evidence="3" id="KW-0309">Germination</keyword>
<evidence type="ECO:0000259" key="9">
    <source>
        <dbReference type="Pfam" id="PF25198"/>
    </source>
</evidence>
<name>A0ABU5ZJ95_9BACL</name>
<evidence type="ECO:0000256" key="7">
    <source>
        <dbReference type="ARBA" id="ARBA00023288"/>
    </source>
</evidence>
<accession>A0ABU5ZJ95</accession>
<dbReference type="Pfam" id="PF25198">
    <property type="entry name" value="Spore_GerAC_N"/>
    <property type="match status" value="1"/>
</dbReference>
<dbReference type="InterPro" id="IPR038501">
    <property type="entry name" value="Spore_GerAC_C_sf"/>
</dbReference>
<protein>
    <submittedName>
        <fullName evidence="10">Ger(X)C family spore germination protein</fullName>
    </submittedName>
</protein>
<evidence type="ECO:0000259" key="8">
    <source>
        <dbReference type="Pfam" id="PF05504"/>
    </source>
</evidence>
<keyword evidence="7" id="KW-0449">Lipoprotein</keyword>
<evidence type="ECO:0000256" key="3">
    <source>
        <dbReference type="ARBA" id="ARBA00022544"/>
    </source>
</evidence>
<dbReference type="RefSeq" id="WP_371754687.1">
    <property type="nucleotide sequence ID" value="NZ_JAYJLD010000019.1"/>
</dbReference>
<gene>
    <name evidence="10" type="ORF">VF724_12910</name>
</gene>
<comment type="subcellular location">
    <subcellularLocation>
        <location evidence="1">Membrane</location>
        <topology evidence="1">Lipid-anchor</topology>
    </subcellularLocation>
</comment>
<evidence type="ECO:0000313" key="11">
    <source>
        <dbReference type="Proteomes" id="UP001310386"/>
    </source>
</evidence>
<evidence type="ECO:0000256" key="6">
    <source>
        <dbReference type="ARBA" id="ARBA00023139"/>
    </source>
</evidence>
<dbReference type="PANTHER" id="PTHR35789">
    <property type="entry name" value="SPORE GERMINATION PROTEIN B3"/>
    <property type="match status" value="1"/>
</dbReference>
<feature type="domain" description="Spore germination protein N-terminal" evidence="9">
    <location>
        <begin position="23"/>
        <end position="190"/>
    </location>
</feature>
<comment type="caution">
    <text evidence="10">The sequence shown here is derived from an EMBL/GenBank/DDBJ whole genome shotgun (WGS) entry which is preliminary data.</text>
</comment>
<evidence type="ECO:0000256" key="2">
    <source>
        <dbReference type="ARBA" id="ARBA00007886"/>
    </source>
</evidence>
<proteinExistence type="inferred from homology"/>
<dbReference type="InterPro" id="IPR057336">
    <property type="entry name" value="GerAC_N"/>
</dbReference>
<keyword evidence="11" id="KW-1185">Reference proteome</keyword>
<evidence type="ECO:0000256" key="1">
    <source>
        <dbReference type="ARBA" id="ARBA00004635"/>
    </source>
</evidence>
<dbReference type="InterPro" id="IPR046953">
    <property type="entry name" value="Spore_GerAC-like_C"/>
</dbReference>
<keyword evidence="5" id="KW-0472">Membrane</keyword>
<comment type="similarity">
    <text evidence="2">Belongs to the GerABKC lipoprotein family.</text>
</comment>
<reference evidence="10" key="1">
    <citation type="submission" date="2023-12" db="EMBL/GenBank/DDBJ databases">
        <title>Fervidustalea candida gen. nov., sp. nov., a novel member of the family Paenibacillaceae isolated from a geothermal area.</title>
        <authorList>
            <person name="Li W.-J."/>
            <person name="Jiao J.-Y."/>
            <person name="Chen Y."/>
        </authorList>
    </citation>
    <scope>NUCLEOTIDE SEQUENCE</scope>
    <source>
        <strain evidence="10">SYSU GA230002</strain>
    </source>
</reference>
<evidence type="ECO:0000313" key="10">
    <source>
        <dbReference type="EMBL" id="MEB3102563.1"/>
    </source>
</evidence>
<dbReference type="Proteomes" id="UP001310386">
    <property type="component" value="Unassembled WGS sequence"/>
</dbReference>
<organism evidence="10 11">
    <name type="scientific">Ferviditalea candida</name>
    <dbReference type="NCBI Taxonomy" id="3108399"/>
    <lineage>
        <taxon>Bacteria</taxon>
        <taxon>Bacillati</taxon>
        <taxon>Bacillota</taxon>
        <taxon>Bacilli</taxon>
        <taxon>Bacillales</taxon>
        <taxon>Paenibacillaceae</taxon>
        <taxon>Ferviditalea</taxon>
    </lineage>
</organism>
<evidence type="ECO:0000256" key="4">
    <source>
        <dbReference type="ARBA" id="ARBA00022729"/>
    </source>
</evidence>